<dbReference type="Gene3D" id="3.30.700.10">
    <property type="entry name" value="Glycoprotein, Type 4 Pilin"/>
    <property type="match status" value="1"/>
</dbReference>
<keyword evidence="5 6" id="KW-0472">Membrane</keyword>
<keyword evidence="3 6" id="KW-0812">Transmembrane</keyword>
<evidence type="ECO:0000256" key="5">
    <source>
        <dbReference type="ARBA" id="ARBA00023136"/>
    </source>
</evidence>
<comment type="subcellular location">
    <subcellularLocation>
        <location evidence="1">Membrane</location>
        <topology evidence="1">Single-pass membrane protein</topology>
    </subcellularLocation>
</comment>
<protein>
    <submittedName>
        <fullName evidence="7">Prepilin-type N-terminal cleavage/methylation domain-containing protein</fullName>
    </submittedName>
</protein>
<keyword evidence="2" id="KW-0488">Methylation</keyword>
<dbReference type="InterPro" id="IPR012902">
    <property type="entry name" value="N_methyl_site"/>
</dbReference>
<dbReference type="AlphaFoldDB" id="A0A7G9GFS4"/>
<dbReference type="Pfam" id="PF07963">
    <property type="entry name" value="N_methyl"/>
    <property type="match status" value="1"/>
</dbReference>
<keyword evidence="8" id="KW-1185">Reference proteome</keyword>
<evidence type="ECO:0000256" key="3">
    <source>
        <dbReference type="ARBA" id="ARBA00022692"/>
    </source>
</evidence>
<gene>
    <name evidence="7" type="ORF">H9Q79_05030</name>
</gene>
<proteinExistence type="predicted"/>
<evidence type="ECO:0000256" key="4">
    <source>
        <dbReference type="ARBA" id="ARBA00022989"/>
    </source>
</evidence>
<dbReference type="RefSeq" id="WP_249329315.1">
    <property type="nucleotide sequence ID" value="NZ_CP060635.1"/>
</dbReference>
<dbReference type="PANTHER" id="PTHR30093:SF44">
    <property type="entry name" value="TYPE II SECRETION SYSTEM CORE PROTEIN G"/>
    <property type="match status" value="1"/>
</dbReference>
<evidence type="ECO:0000256" key="1">
    <source>
        <dbReference type="ARBA" id="ARBA00004167"/>
    </source>
</evidence>
<keyword evidence="4 6" id="KW-1133">Transmembrane helix</keyword>
<dbReference type="PROSITE" id="PS00409">
    <property type="entry name" value="PROKAR_NTER_METHYL"/>
    <property type="match status" value="1"/>
</dbReference>
<evidence type="ECO:0000313" key="7">
    <source>
        <dbReference type="EMBL" id="QNM09656.1"/>
    </source>
</evidence>
<dbReference type="EMBL" id="CP060635">
    <property type="protein sequence ID" value="QNM09656.1"/>
    <property type="molecule type" value="Genomic_DNA"/>
</dbReference>
<dbReference type="SUPFAM" id="SSF54523">
    <property type="entry name" value="Pili subunits"/>
    <property type="match status" value="1"/>
</dbReference>
<dbReference type="NCBIfam" id="TIGR02532">
    <property type="entry name" value="IV_pilin_GFxxxE"/>
    <property type="match status" value="1"/>
</dbReference>
<reference evidence="7 8" key="1">
    <citation type="submission" date="2020-08" db="EMBL/GenBank/DDBJ databases">
        <authorList>
            <person name="Liu C."/>
            <person name="Sun Q."/>
        </authorList>
    </citation>
    <scope>NUCLEOTIDE SEQUENCE [LARGE SCALE GENOMIC DNA]</scope>
    <source>
        <strain evidence="7 8">NSJ-29</strain>
    </source>
</reference>
<evidence type="ECO:0000256" key="2">
    <source>
        <dbReference type="ARBA" id="ARBA00022481"/>
    </source>
</evidence>
<sequence length="154" mass="16360">MGGENNVLKKLREKSKSKKGFTLVELIVVIVIILILAAVMVPSLMKYIEKAKEANCKADAATIMSQLQADYADSQISQTTVDWGSGVPVAGKTVKLSSASPTKGEATFTVDTSTKNINQFIYNDGNYTATWTLDAGWVMAKVTGGSSSSSTSTP</sequence>
<dbReference type="InterPro" id="IPR045584">
    <property type="entry name" value="Pilin-like"/>
</dbReference>
<dbReference type="KEGG" id="whj:H9Q79_05030"/>
<dbReference type="PANTHER" id="PTHR30093">
    <property type="entry name" value="GENERAL SECRETION PATHWAY PROTEIN G"/>
    <property type="match status" value="1"/>
</dbReference>
<feature type="transmembrane region" description="Helical" evidence="6">
    <location>
        <begin position="21"/>
        <end position="45"/>
    </location>
</feature>
<organism evidence="7 8">
    <name type="scientific">Wansuia hejianensis</name>
    <dbReference type="NCBI Taxonomy" id="2763667"/>
    <lineage>
        <taxon>Bacteria</taxon>
        <taxon>Bacillati</taxon>
        <taxon>Bacillota</taxon>
        <taxon>Clostridia</taxon>
        <taxon>Lachnospirales</taxon>
        <taxon>Lachnospiraceae</taxon>
        <taxon>Wansuia</taxon>
    </lineage>
</organism>
<name>A0A7G9GFS4_9FIRM</name>
<dbReference type="Proteomes" id="UP000515860">
    <property type="component" value="Chromosome"/>
</dbReference>
<evidence type="ECO:0000313" key="8">
    <source>
        <dbReference type="Proteomes" id="UP000515860"/>
    </source>
</evidence>
<evidence type="ECO:0000256" key="6">
    <source>
        <dbReference type="SAM" id="Phobius"/>
    </source>
</evidence>
<accession>A0A7G9GFS4</accession>
<dbReference type="GO" id="GO:0016020">
    <property type="term" value="C:membrane"/>
    <property type="evidence" value="ECO:0007669"/>
    <property type="project" value="UniProtKB-SubCell"/>
</dbReference>